<dbReference type="EMBL" id="JAYWTM010000001">
    <property type="protein sequence ID" value="MEC5341728.1"/>
    <property type="molecule type" value="Genomic_DNA"/>
</dbReference>
<reference evidence="2 3" key="1">
    <citation type="journal article" date="2017" name="Int. J. Syst. Evol. Microbiol.">
        <title>Brenneria populi subsp. brevivirga subsp. nov. isolated from symptomatic bark of Populus x euramericana canker, and description of Brenneria populi subsp. populi subsp. nov.</title>
        <authorList>
            <person name="Zheng M.H."/>
            <person name="Piao C.G."/>
            <person name="Xue H."/>
            <person name="Guo M.W."/>
            <person name="Li Y."/>
        </authorList>
    </citation>
    <scope>NUCLEOTIDE SEQUENCE [LARGE SCALE GENOMIC DNA]</scope>
    <source>
        <strain evidence="2 3">D9-5</strain>
    </source>
</reference>
<dbReference type="Proteomes" id="UP001309705">
    <property type="component" value="Unassembled WGS sequence"/>
</dbReference>
<organism evidence="2 3">
    <name type="scientific">Brenneria populi</name>
    <dbReference type="NCBI Taxonomy" id="1505588"/>
    <lineage>
        <taxon>Bacteria</taxon>
        <taxon>Pseudomonadati</taxon>
        <taxon>Pseudomonadota</taxon>
        <taxon>Gammaproteobacteria</taxon>
        <taxon>Enterobacterales</taxon>
        <taxon>Pectobacteriaceae</taxon>
        <taxon>Brenneria</taxon>
    </lineage>
</organism>
<sequence length="218" mass="24470">MEVDHILICSPNRANIADALVNAGFAEGSGNSHPGQGTANRRFFFNNAYLEFLYLEESLELTPADRDKLDIRRRFNRADHGRSPFGVGFRPSELNENAPFPHWVYKPSYLPDGYSINVGDASTNEPLWFFLDFVCRPDRLPSAKQQPLNHPCGVATLTSVRLSVSKGTALSPATQRIIESGAVAVNFDTRHSLEMTFDHRRQNKRLSLLPDASVTIYY</sequence>
<dbReference type="InterPro" id="IPR029068">
    <property type="entry name" value="Glyas_Bleomycin-R_OHBP_Dase"/>
</dbReference>
<evidence type="ECO:0000259" key="1">
    <source>
        <dbReference type="Pfam" id="PF13468"/>
    </source>
</evidence>
<evidence type="ECO:0000313" key="2">
    <source>
        <dbReference type="EMBL" id="MEC5341728.1"/>
    </source>
</evidence>
<accession>A0ABU6JME9</accession>
<feature type="domain" description="Glyoxalase-like" evidence="1">
    <location>
        <begin position="3"/>
        <end position="95"/>
    </location>
</feature>
<keyword evidence="3" id="KW-1185">Reference proteome</keyword>
<dbReference type="Pfam" id="PF13468">
    <property type="entry name" value="Glyoxalase_3"/>
    <property type="match status" value="1"/>
</dbReference>
<comment type="caution">
    <text evidence="2">The sequence shown here is derived from an EMBL/GenBank/DDBJ whole genome shotgun (WGS) entry which is preliminary data.</text>
</comment>
<evidence type="ECO:0000313" key="3">
    <source>
        <dbReference type="Proteomes" id="UP001309705"/>
    </source>
</evidence>
<dbReference type="InterPro" id="IPR025870">
    <property type="entry name" value="Glyoxalase-like_dom"/>
</dbReference>
<gene>
    <name evidence="2" type="ORF">VSX58_03745</name>
</gene>
<dbReference type="Gene3D" id="3.10.180.10">
    <property type="entry name" value="2,3-Dihydroxybiphenyl 1,2-Dioxygenase, domain 1"/>
    <property type="match status" value="1"/>
</dbReference>
<proteinExistence type="predicted"/>
<protein>
    <submittedName>
        <fullName evidence="2">VOC family protein</fullName>
    </submittedName>
</protein>
<name>A0ABU6JME9_9GAMM</name>
<dbReference type="RefSeq" id="WP_327616873.1">
    <property type="nucleotide sequence ID" value="NZ_JAYWTM010000001.1"/>
</dbReference>